<feature type="region of interest" description="Disordered" evidence="5">
    <location>
        <begin position="709"/>
        <end position="728"/>
    </location>
</feature>
<dbReference type="Proteomes" id="UP001162029">
    <property type="component" value="Unassembled WGS sequence"/>
</dbReference>
<evidence type="ECO:0000256" key="3">
    <source>
        <dbReference type="ARBA" id="ARBA00022833"/>
    </source>
</evidence>
<accession>A0AAV0VFY2</accession>
<keyword evidence="1" id="KW-0479">Metal-binding</keyword>
<organism evidence="7 8">
    <name type="scientific">Peronospora destructor</name>
    <dbReference type="NCBI Taxonomy" id="86335"/>
    <lineage>
        <taxon>Eukaryota</taxon>
        <taxon>Sar</taxon>
        <taxon>Stramenopiles</taxon>
        <taxon>Oomycota</taxon>
        <taxon>Peronosporomycetes</taxon>
        <taxon>Peronosporales</taxon>
        <taxon>Peronosporaceae</taxon>
        <taxon>Peronospora</taxon>
    </lineage>
</organism>
<feature type="compositionally biased region" description="Basic and acidic residues" evidence="5">
    <location>
        <begin position="718"/>
        <end position="728"/>
    </location>
</feature>
<evidence type="ECO:0000313" key="7">
    <source>
        <dbReference type="EMBL" id="CAI5746466.1"/>
    </source>
</evidence>
<dbReference type="SMART" id="SM00064">
    <property type="entry name" value="FYVE"/>
    <property type="match status" value="1"/>
</dbReference>
<feature type="compositionally biased region" description="Basic and acidic residues" evidence="5">
    <location>
        <begin position="549"/>
        <end position="561"/>
    </location>
</feature>
<dbReference type="GO" id="GO:0008270">
    <property type="term" value="F:zinc ion binding"/>
    <property type="evidence" value="ECO:0007669"/>
    <property type="project" value="UniProtKB-KW"/>
</dbReference>
<dbReference type="InterPro" id="IPR013083">
    <property type="entry name" value="Znf_RING/FYVE/PHD"/>
</dbReference>
<feature type="compositionally biased region" description="Acidic residues" evidence="5">
    <location>
        <begin position="914"/>
        <end position="924"/>
    </location>
</feature>
<dbReference type="InterPro" id="IPR000306">
    <property type="entry name" value="Znf_FYVE"/>
</dbReference>
<evidence type="ECO:0000256" key="1">
    <source>
        <dbReference type="ARBA" id="ARBA00022723"/>
    </source>
</evidence>
<sequence>MLEFPLHDGFFPQIALTREEVKYYKRLGKERVAQLIRIIEDAECAYKWTSANAARRRSRSRLPRHSRLNLESNNDVSCERTSFLDFQPANKNAAHASTLLKASIQLSDTKADEILRAVAKVKTKDFRKTMRYMHGDGFVDGRTLFTFPQHRACSASDASHRAPARESYSYRAIKWHALKKTQRPRHGDDKILDFCFLEYAGKKKPQPGSNVVGFCVQESISREREVPSLENFGIARGYLSRMGIIVSKTHQPNTFKVTSICQIDGDLSPIVREVLEELMKKTVCLVAKIPGLVARQRVSSLRFVEQWQWVPNSDRKACAVCLRGFYFRRKHHCRTCGEVVCSSCALLRELEEPIFDITHLRVCSTCMTSAETRQAQHHFSALSGTGTGDEPASTTSNDTESYIRGLRSPQHNSYEDMIFRMRESRDRDRRQSNLAMEVFDGDTELKLANSSLKIDASSQLLAQDKMHALTDVVTSIREVRDTINLTLSEAAYGERQEEDSDEVEEFNDMYSEITSIQEALESSVSNFDAALANATNTVPAMYYSGSSERSQDSLRGSERDGGMTANQFNSVARITFAAALATRQAGQAFLSVGKRQNLPLGDRAALGNQEKCENEGVSASSVSVASYPTVYDSDDSSAQSPDPYSAFNYDKIMATYQPEQDGSELEDDDNRHSSYNFADSVRRATEIHELEKKIFDLQRSLQEAQRKLSVIDSDESEPEVRSRERLDAVRDRSPQVEIESVFEIFGERGEERDVILDDVVSSVSSGQRAMSLPSVPIESKGLTTQDLVSELRGVMASSETPIRASGGSRKSLSRLSTSPLLSNVVTASLSSVPSPPPVSSPLAIGRKELSQEDKNRHLANRPPKIKERVVDGDLNSSNGSGPSAAPTEVSYLQACGTTGGARYDGDRNYPSSSSDEESNDDSSDDLSLLSSNGFREPHLKKYDNPDAFFVEEDLGALLKKRKAAESTTSPLNKPAASPSLPLSPTFAVGMDEHDKLRELMAGLVRPRSSSVPFQSGQMGGASSGEPLNDKPSWSDDAPDRAPTAHQVEEAVHEIHACLASCRCECPSETERVRKLSFIFKVLCSLHREGVRSKFRTLQHDDIRYSKMLKTNPSMIKLLKLAGYVSLQQKLTMRRVDPDYLTLFLRELEQELRPVDA</sequence>
<comment type="caution">
    <text evidence="7">The sequence shown here is derived from an EMBL/GenBank/DDBJ whole genome shotgun (WGS) entry which is preliminary data.</text>
</comment>
<dbReference type="PROSITE" id="PS50178">
    <property type="entry name" value="ZF_FYVE"/>
    <property type="match status" value="1"/>
</dbReference>
<feature type="compositionally biased region" description="Polar residues" evidence="5">
    <location>
        <begin position="1007"/>
        <end position="1016"/>
    </location>
</feature>
<evidence type="ECO:0000259" key="6">
    <source>
        <dbReference type="PROSITE" id="PS50178"/>
    </source>
</evidence>
<feature type="region of interest" description="Disordered" evidence="5">
    <location>
        <begin position="381"/>
        <end position="407"/>
    </location>
</feature>
<feature type="compositionally biased region" description="Low complexity" evidence="5">
    <location>
        <begin position="969"/>
        <end position="984"/>
    </location>
</feature>
<feature type="region of interest" description="Disordered" evidence="5">
    <location>
        <begin position="849"/>
        <end position="942"/>
    </location>
</feature>
<dbReference type="PANTHER" id="PTHR43102:SF2">
    <property type="entry name" value="GAF DOMAIN-CONTAINING PROTEIN"/>
    <property type="match status" value="1"/>
</dbReference>
<feature type="region of interest" description="Disordered" evidence="5">
    <location>
        <begin position="543"/>
        <end position="564"/>
    </location>
</feature>
<keyword evidence="2 4" id="KW-0863">Zinc-finger</keyword>
<evidence type="ECO:0000256" key="5">
    <source>
        <dbReference type="SAM" id="MobiDB-lite"/>
    </source>
</evidence>
<gene>
    <name evidence="7" type="ORF">PDE001_LOCUS11453</name>
</gene>
<keyword evidence="3" id="KW-0862">Zinc</keyword>
<dbReference type="Gene3D" id="3.30.40.10">
    <property type="entry name" value="Zinc/RING finger domain, C3HC4 (zinc finger)"/>
    <property type="match status" value="1"/>
</dbReference>
<dbReference type="InterPro" id="IPR011011">
    <property type="entry name" value="Znf_FYVE_PHD"/>
</dbReference>
<proteinExistence type="predicted"/>
<evidence type="ECO:0000256" key="2">
    <source>
        <dbReference type="ARBA" id="ARBA00022771"/>
    </source>
</evidence>
<protein>
    <recommendedName>
        <fullName evidence="6">FYVE-type domain-containing protein</fullName>
    </recommendedName>
</protein>
<feature type="domain" description="FYVE-type" evidence="6">
    <location>
        <begin position="312"/>
        <end position="371"/>
    </location>
</feature>
<feature type="region of interest" description="Disordered" evidence="5">
    <location>
        <begin position="1007"/>
        <end position="1045"/>
    </location>
</feature>
<evidence type="ECO:0000256" key="4">
    <source>
        <dbReference type="PROSITE-ProRule" id="PRU00091"/>
    </source>
</evidence>
<dbReference type="EMBL" id="CANTFM010002583">
    <property type="protein sequence ID" value="CAI5746466.1"/>
    <property type="molecule type" value="Genomic_DNA"/>
</dbReference>
<evidence type="ECO:0000313" key="8">
    <source>
        <dbReference type="Proteomes" id="UP001162029"/>
    </source>
</evidence>
<dbReference type="Pfam" id="PF01363">
    <property type="entry name" value="FYVE"/>
    <property type="match status" value="1"/>
</dbReference>
<dbReference type="PANTHER" id="PTHR43102">
    <property type="entry name" value="SLR1143 PROTEIN"/>
    <property type="match status" value="1"/>
</dbReference>
<name>A0AAV0VFY2_9STRA</name>
<dbReference type="InterPro" id="IPR017455">
    <property type="entry name" value="Znf_FYVE-rel"/>
</dbReference>
<keyword evidence="8" id="KW-1185">Reference proteome</keyword>
<reference evidence="7" key="1">
    <citation type="submission" date="2022-12" db="EMBL/GenBank/DDBJ databases">
        <authorList>
            <person name="Webb A."/>
        </authorList>
    </citation>
    <scope>NUCLEOTIDE SEQUENCE</scope>
    <source>
        <strain evidence="7">Pd1</strain>
    </source>
</reference>
<dbReference type="SUPFAM" id="SSF57903">
    <property type="entry name" value="FYVE/PHD zinc finger"/>
    <property type="match status" value="1"/>
</dbReference>
<feature type="region of interest" description="Disordered" evidence="5">
    <location>
        <begin position="965"/>
        <end position="984"/>
    </location>
</feature>
<dbReference type="AlphaFoldDB" id="A0AAV0VFY2"/>